<protein>
    <submittedName>
        <fullName evidence="1">Uncharacterized protein</fullName>
    </submittedName>
</protein>
<dbReference type="EMBL" id="AEEH01000012">
    <property type="protein sequence ID" value="EFM26250.1"/>
    <property type="molecule type" value="Genomic_DNA"/>
</dbReference>
<keyword evidence="2" id="KW-1185">Reference proteome</keyword>
<dbReference type="HOGENOM" id="CLU_2966435_0_0_9"/>
<comment type="caution">
    <text evidence="1">The sequence shown here is derived from an EMBL/GenBank/DDBJ whole genome shotgun (WGS) entry which is preliminary data.</text>
</comment>
<organism evidence="1 2">
    <name type="scientific">Peptoniphilus duerdenii ATCC BAA-1640</name>
    <dbReference type="NCBI Taxonomy" id="862517"/>
    <lineage>
        <taxon>Bacteria</taxon>
        <taxon>Bacillati</taxon>
        <taxon>Bacillota</taxon>
        <taxon>Tissierellia</taxon>
        <taxon>Tissierellales</taxon>
        <taxon>Peptoniphilaceae</taxon>
        <taxon>Peptoniphilus</taxon>
    </lineage>
</organism>
<dbReference type="Proteomes" id="UP000003280">
    <property type="component" value="Unassembled WGS sequence"/>
</dbReference>
<proteinExistence type="predicted"/>
<evidence type="ECO:0000313" key="1">
    <source>
        <dbReference type="EMBL" id="EFM26250.1"/>
    </source>
</evidence>
<feature type="non-terminal residue" evidence="1">
    <location>
        <position position="1"/>
    </location>
</feature>
<evidence type="ECO:0000313" key="2">
    <source>
        <dbReference type="Proteomes" id="UP000003280"/>
    </source>
</evidence>
<reference evidence="1 2" key="1">
    <citation type="submission" date="2010-07" db="EMBL/GenBank/DDBJ databases">
        <authorList>
            <person name="Muzny D."/>
            <person name="Qin X."/>
            <person name="Deng J."/>
            <person name="Jiang H."/>
            <person name="Liu Y."/>
            <person name="Qu J."/>
            <person name="Song X.-Z."/>
            <person name="Zhang L."/>
            <person name="Thornton R."/>
            <person name="Coyle M."/>
            <person name="Francisco L."/>
            <person name="Jackson L."/>
            <person name="Javaid M."/>
            <person name="Korchina V."/>
            <person name="Kovar C."/>
            <person name="Mata R."/>
            <person name="Mathew T."/>
            <person name="Ngo R."/>
            <person name="Nguyen L."/>
            <person name="Nguyen N."/>
            <person name="Okwuonu G."/>
            <person name="Ongeri F."/>
            <person name="Pham C."/>
            <person name="Simmons D."/>
            <person name="Wilczek-Boney K."/>
            <person name="Hale W."/>
            <person name="Jakkamsetti A."/>
            <person name="Pham P."/>
            <person name="Ruth R."/>
            <person name="San Lucas F."/>
            <person name="Warren J."/>
            <person name="Zhang J."/>
            <person name="Zhao Z."/>
            <person name="Zhou C."/>
            <person name="Zhu D."/>
            <person name="Lee S."/>
            <person name="Bess C."/>
            <person name="Blankenburg K."/>
            <person name="Forbes L."/>
            <person name="Fu Q."/>
            <person name="Gubbala S."/>
            <person name="Hirani K."/>
            <person name="Jayaseelan J.C."/>
            <person name="Lara F."/>
            <person name="Munidasa M."/>
            <person name="Palculict T."/>
            <person name="Patil S."/>
            <person name="Pu L.-L."/>
            <person name="Saada N."/>
            <person name="Tang L."/>
            <person name="Weissenberger G."/>
            <person name="Zhu Y."/>
            <person name="Hemphill L."/>
            <person name="Shang Y."/>
            <person name="Youmans B."/>
            <person name="Ayvaz T."/>
            <person name="Ross M."/>
            <person name="Santibanez J."/>
            <person name="Aqrawi P."/>
            <person name="Gross S."/>
            <person name="Joshi V."/>
            <person name="Fowler G."/>
            <person name="Nazareth L."/>
            <person name="Reid J."/>
            <person name="Worley K."/>
            <person name="Petrosino J."/>
            <person name="Highlander S."/>
            <person name="Gibbs R."/>
        </authorList>
    </citation>
    <scope>NUCLEOTIDE SEQUENCE [LARGE SCALE GENOMIC DNA]</scope>
    <source>
        <strain evidence="1 2">ATCC BAA-1640</strain>
    </source>
</reference>
<dbReference type="AlphaFoldDB" id="E0NIW0"/>
<gene>
    <name evidence="1" type="ORF">HMPREF9225_0099</name>
</gene>
<sequence>TAENFLTPKAKITCGGNGSLCRRIVIKDSMGRSEEGIEFIIKENLGKIYFCSGSNLLP</sequence>
<name>E0NIW0_9FIRM</name>
<accession>E0NIW0</accession>